<evidence type="ECO:0000313" key="2">
    <source>
        <dbReference type="EMBL" id="AIJ49748.1"/>
    </source>
</evidence>
<name>A0A076PVN4_COMTE</name>
<organism evidence="2 3">
    <name type="scientific">Comamonas testosteroni TK102</name>
    <dbReference type="NCBI Taxonomy" id="1392005"/>
    <lineage>
        <taxon>Bacteria</taxon>
        <taxon>Pseudomonadati</taxon>
        <taxon>Pseudomonadota</taxon>
        <taxon>Betaproteobacteria</taxon>
        <taxon>Burkholderiales</taxon>
        <taxon>Comamonadaceae</taxon>
        <taxon>Comamonas</taxon>
    </lineage>
</organism>
<dbReference type="AlphaFoldDB" id="A0A076PVN4"/>
<evidence type="ECO:0000313" key="3">
    <source>
        <dbReference type="Proteomes" id="UP000028782"/>
    </source>
</evidence>
<accession>A0A076PVN4</accession>
<feature type="region of interest" description="Disordered" evidence="1">
    <location>
        <begin position="28"/>
        <end position="50"/>
    </location>
</feature>
<dbReference type="KEGG" id="ctes:O987_28510"/>
<reference evidence="2 3" key="1">
    <citation type="journal article" date="2014" name="Genome Announc.">
        <title>Complete Genome Sequence of Polychlorinated Biphenyl Degrader Comamonas testosteroni TK102 (NBRC 109938).</title>
        <authorList>
            <person name="Fukuda K."/>
            <person name="Hosoyama A."/>
            <person name="Tsuchikane K."/>
            <person name="Ohji S."/>
            <person name="Yamazoe A."/>
            <person name="Fujita N."/>
            <person name="Shintani M."/>
            <person name="Kimbara K."/>
        </authorList>
    </citation>
    <scope>NUCLEOTIDE SEQUENCE [LARGE SCALE GENOMIC DNA]</scope>
    <source>
        <strain evidence="2">TK102</strain>
    </source>
</reference>
<protein>
    <submittedName>
        <fullName evidence="2">Uncharacterized protein</fullName>
    </submittedName>
</protein>
<dbReference type="Proteomes" id="UP000028782">
    <property type="component" value="Chromosome"/>
</dbReference>
<sequence length="50" mass="5347">MFAPDHSGFAPHTVTAKPDIFSHAEHVIGPEGNKRNKAPATAPGNMLCMF</sequence>
<dbReference type="HOGENOM" id="CLU_3116763_0_0_4"/>
<evidence type="ECO:0000256" key="1">
    <source>
        <dbReference type="SAM" id="MobiDB-lite"/>
    </source>
</evidence>
<gene>
    <name evidence="2" type="ORF">O987_28510</name>
</gene>
<dbReference type="EMBL" id="CP006704">
    <property type="protein sequence ID" value="AIJ49748.1"/>
    <property type="molecule type" value="Genomic_DNA"/>
</dbReference>
<proteinExistence type="predicted"/>